<dbReference type="eggNOG" id="ENOG502ZU30">
    <property type="taxonomic scope" value="Bacteria"/>
</dbReference>
<dbReference type="AlphaFoldDB" id="B5H0A1"/>
<dbReference type="GeneID" id="93732973"/>
<gene>
    <name evidence="3" type="ORF">SCLAV_0323</name>
</gene>
<evidence type="ECO:0000256" key="2">
    <source>
        <dbReference type="SAM" id="Phobius"/>
    </source>
</evidence>
<dbReference type="Proteomes" id="UP000002357">
    <property type="component" value="Chromosome"/>
</dbReference>
<feature type="region of interest" description="Disordered" evidence="1">
    <location>
        <begin position="37"/>
        <end position="70"/>
    </location>
</feature>
<evidence type="ECO:0000256" key="1">
    <source>
        <dbReference type="SAM" id="MobiDB-lite"/>
    </source>
</evidence>
<keyword evidence="2" id="KW-0812">Transmembrane</keyword>
<evidence type="ECO:0000313" key="4">
    <source>
        <dbReference type="Proteomes" id="UP000002357"/>
    </source>
</evidence>
<keyword evidence="2" id="KW-1133">Transmembrane helix</keyword>
<reference evidence="3 4" key="1">
    <citation type="journal article" date="2010" name="Genome Biol. Evol.">
        <title>The sequence of a 1.8-mb bacterial linear plasmid reveals a rich evolutionary reservoir of secondary metabolic pathways.</title>
        <authorList>
            <person name="Medema M.H."/>
            <person name="Trefzer A."/>
            <person name="Kovalchuk A."/>
            <person name="van den Berg M."/>
            <person name="Mueller U."/>
            <person name="Heijne W."/>
            <person name="Wu L."/>
            <person name="Alam M.T."/>
            <person name="Ronning C.M."/>
            <person name="Nierman W.C."/>
            <person name="Bovenberg R.A.L."/>
            <person name="Breitling R."/>
            <person name="Takano E."/>
        </authorList>
    </citation>
    <scope>NUCLEOTIDE SEQUENCE [LARGE SCALE GENOMIC DNA]</scope>
    <source>
        <strain evidence="4">ATCC 27064 / DSM 738 / JCM 4710 / NBRC 13307 / NCIMB 12785 / NRRL 3585 / VKM Ac-602</strain>
    </source>
</reference>
<keyword evidence="4" id="KW-1185">Reference proteome</keyword>
<evidence type="ECO:0000313" key="3">
    <source>
        <dbReference type="EMBL" id="EFG05399.1"/>
    </source>
</evidence>
<dbReference type="EMBL" id="CM000913">
    <property type="protein sequence ID" value="EFG05399.1"/>
    <property type="molecule type" value="Genomic_DNA"/>
</dbReference>
<keyword evidence="2" id="KW-0472">Membrane</keyword>
<proteinExistence type="predicted"/>
<name>B5H0A1_STRCL</name>
<dbReference type="RefSeq" id="WP_003957672.1">
    <property type="nucleotide sequence ID" value="NZ_CM000913.1"/>
</dbReference>
<feature type="transmembrane region" description="Helical" evidence="2">
    <location>
        <begin position="131"/>
        <end position="152"/>
    </location>
</feature>
<accession>B5H0A1</accession>
<dbReference type="KEGG" id="sclf:BB341_26160"/>
<sequence>MRARRWTRAAGAWGHLLLVAVLALGVFAMHTTGHPEGGSGMSHAGAAPETMAGPTAGSGPKNPFGPEHTAGWENTAAVASVAVPADASGTAAEGPHGPGGGASALGPAVPGTDADPGPGSASHDSGMAMDMSTLCVAILGAWVVLALVRAALGRRATWLTALRGALIAAVRPQPPPPGPLLAELSILRI</sequence>
<organism evidence="3 4">
    <name type="scientific">Streptomyces clavuligerus</name>
    <dbReference type="NCBI Taxonomy" id="1901"/>
    <lineage>
        <taxon>Bacteria</taxon>
        <taxon>Bacillati</taxon>
        <taxon>Actinomycetota</taxon>
        <taxon>Actinomycetes</taxon>
        <taxon>Kitasatosporales</taxon>
        <taxon>Streptomycetaceae</taxon>
        <taxon>Streptomyces</taxon>
    </lineage>
</organism>
<feature type="region of interest" description="Disordered" evidence="1">
    <location>
        <begin position="87"/>
        <end position="125"/>
    </location>
</feature>
<protein>
    <submittedName>
        <fullName evidence="3">Uncharacterized protein</fullName>
    </submittedName>
</protein>
<dbReference type="STRING" id="1901.BB341_26160"/>